<evidence type="ECO:0000259" key="9">
    <source>
        <dbReference type="Pfam" id="PF01895"/>
    </source>
</evidence>
<evidence type="ECO:0000256" key="2">
    <source>
        <dbReference type="ARBA" id="ARBA00008107"/>
    </source>
</evidence>
<sequence>MPQEHIVKAYDDQLADLDRTIAEMGGLVEKLLSDATNSVVNYDVELAKQTIASDKRIDACEQEIVEGATKLLALRQPMAADLRKVIATIRLSNDLERMGDYAKNISKRVITISQSPILSSISRSVERMSKMVEDMIREVLDAYIQGDVAKAHQVIYSDEDVDRLHTSLFREILTYMMEDPRNITACTHFLFIAKNIERIGDHATNIAEQIHFIVEGDTFDNHHESKDKSATIVAEL</sequence>
<evidence type="ECO:0000256" key="6">
    <source>
        <dbReference type="ARBA" id="ARBA00022592"/>
    </source>
</evidence>
<keyword evidence="5 8" id="KW-0963">Cytoplasm</keyword>
<dbReference type="NCBIfam" id="TIGR02135">
    <property type="entry name" value="phoU_full"/>
    <property type="match status" value="1"/>
</dbReference>
<evidence type="ECO:0000313" key="10">
    <source>
        <dbReference type="EMBL" id="GHF11502.1"/>
    </source>
</evidence>
<dbReference type="GO" id="GO:0045936">
    <property type="term" value="P:negative regulation of phosphate metabolic process"/>
    <property type="evidence" value="ECO:0007669"/>
    <property type="project" value="InterPro"/>
</dbReference>
<dbReference type="PIRSF" id="PIRSF003107">
    <property type="entry name" value="PhoU"/>
    <property type="match status" value="1"/>
</dbReference>
<dbReference type="Gene3D" id="1.20.58.220">
    <property type="entry name" value="Phosphate transport system protein phou homolog 2, domain 2"/>
    <property type="match status" value="2"/>
</dbReference>
<reference evidence="10" key="1">
    <citation type="journal article" date="2014" name="Int. J. Syst. Evol. Microbiol.">
        <title>Complete genome sequence of Corynebacterium casei LMG S-19264T (=DSM 44701T), isolated from a smear-ripened cheese.</title>
        <authorList>
            <consortium name="US DOE Joint Genome Institute (JGI-PGF)"/>
            <person name="Walter F."/>
            <person name="Albersmeier A."/>
            <person name="Kalinowski J."/>
            <person name="Ruckert C."/>
        </authorList>
    </citation>
    <scope>NUCLEOTIDE SEQUENCE</scope>
    <source>
        <strain evidence="10">KCTC 42590</strain>
    </source>
</reference>
<organism evidence="10 11">
    <name type="scientific">Kordiimonas sediminis</name>
    <dbReference type="NCBI Taxonomy" id="1735581"/>
    <lineage>
        <taxon>Bacteria</taxon>
        <taxon>Pseudomonadati</taxon>
        <taxon>Pseudomonadota</taxon>
        <taxon>Alphaproteobacteria</taxon>
        <taxon>Kordiimonadales</taxon>
        <taxon>Kordiimonadaceae</taxon>
        <taxon>Kordiimonas</taxon>
    </lineage>
</organism>
<dbReference type="SUPFAM" id="SSF109755">
    <property type="entry name" value="PhoU-like"/>
    <property type="match status" value="1"/>
</dbReference>
<comment type="subunit">
    <text evidence="3 8">Homodimer.</text>
</comment>
<evidence type="ECO:0000256" key="5">
    <source>
        <dbReference type="ARBA" id="ARBA00022490"/>
    </source>
</evidence>
<dbReference type="InterPro" id="IPR026022">
    <property type="entry name" value="PhoU_dom"/>
</dbReference>
<evidence type="ECO:0000256" key="4">
    <source>
        <dbReference type="ARBA" id="ARBA00022448"/>
    </source>
</evidence>
<dbReference type="GO" id="GO:0005737">
    <property type="term" value="C:cytoplasm"/>
    <property type="evidence" value="ECO:0007669"/>
    <property type="project" value="UniProtKB-SubCell"/>
</dbReference>
<evidence type="ECO:0000256" key="8">
    <source>
        <dbReference type="PIRNR" id="PIRNR003107"/>
    </source>
</evidence>
<dbReference type="InterPro" id="IPR028366">
    <property type="entry name" value="PhoU"/>
</dbReference>
<dbReference type="GO" id="GO:0006817">
    <property type="term" value="P:phosphate ion transport"/>
    <property type="evidence" value="ECO:0007669"/>
    <property type="project" value="UniProtKB-KW"/>
</dbReference>
<dbReference type="GO" id="GO:0030643">
    <property type="term" value="P:intracellular phosphate ion homeostasis"/>
    <property type="evidence" value="ECO:0007669"/>
    <property type="project" value="InterPro"/>
</dbReference>
<dbReference type="RefSeq" id="WP_191249662.1">
    <property type="nucleotide sequence ID" value="NZ_BNCI01000001.1"/>
</dbReference>
<dbReference type="EMBL" id="BNCI01000001">
    <property type="protein sequence ID" value="GHF11502.1"/>
    <property type="molecule type" value="Genomic_DNA"/>
</dbReference>
<feature type="domain" description="PhoU" evidence="9">
    <location>
        <begin position="125"/>
        <end position="210"/>
    </location>
</feature>
<protein>
    <recommendedName>
        <fullName evidence="8">Phosphate-specific transport system accessory protein PhoU</fullName>
    </recommendedName>
</protein>
<gene>
    <name evidence="10" type="ORF">GCM10017044_01590</name>
</gene>
<comment type="similarity">
    <text evidence="2 8">Belongs to the PhoU family.</text>
</comment>
<dbReference type="PANTHER" id="PTHR42930">
    <property type="entry name" value="PHOSPHATE-SPECIFIC TRANSPORT SYSTEM ACCESSORY PROTEIN PHOU"/>
    <property type="match status" value="1"/>
</dbReference>
<dbReference type="Pfam" id="PF01895">
    <property type="entry name" value="PhoU"/>
    <property type="match status" value="2"/>
</dbReference>
<evidence type="ECO:0000256" key="3">
    <source>
        <dbReference type="ARBA" id="ARBA00011738"/>
    </source>
</evidence>
<keyword evidence="4 8" id="KW-0813">Transport</keyword>
<keyword evidence="11" id="KW-1185">Reference proteome</keyword>
<evidence type="ECO:0000313" key="11">
    <source>
        <dbReference type="Proteomes" id="UP000630923"/>
    </source>
</evidence>
<dbReference type="InterPro" id="IPR038078">
    <property type="entry name" value="PhoU-like_sf"/>
</dbReference>
<comment type="caution">
    <text evidence="10">The sequence shown here is derived from an EMBL/GenBank/DDBJ whole genome shotgun (WGS) entry which is preliminary data.</text>
</comment>
<name>A0A919E1Z6_9PROT</name>
<keyword evidence="6 8" id="KW-0592">Phosphate transport</keyword>
<accession>A0A919E1Z6</accession>
<evidence type="ECO:0000256" key="1">
    <source>
        <dbReference type="ARBA" id="ARBA00004496"/>
    </source>
</evidence>
<comment type="subcellular location">
    <subcellularLocation>
        <location evidence="1 8">Cytoplasm</location>
    </subcellularLocation>
</comment>
<dbReference type="Proteomes" id="UP000630923">
    <property type="component" value="Unassembled WGS sequence"/>
</dbReference>
<evidence type="ECO:0000256" key="7">
    <source>
        <dbReference type="ARBA" id="ARBA00056181"/>
    </source>
</evidence>
<proteinExistence type="inferred from homology"/>
<reference evidence="10" key="2">
    <citation type="submission" date="2020-09" db="EMBL/GenBank/DDBJ databases">
        <authorList>
            <person name="Sun Q."/>
            <person name="Kim S."/>
        </authorList>
    </citation>
    <scope>NUCLEOTIDE SEQUENCE</scope>
    <source>
        <strain evidence="10">KCTC 42590</strain>
    </source>
</reference>
<dbReference type="FunFam" id="1.20.58.220:FF:000004">
    <property type="entry name" value="Phosphate-specific transport system accessory protein PhoU"/>
    <property type="match status" value="1"/>
</dbReference>
<dbReference type="AlphaFoldDB" id="A0A919E1Z6"/>
<dbReference type="PANTHER" id="PTHR42930:SF3">
    <property type="entry name" value="PHOSPHATE-SPECIFIC TRANSPORT SYSTEM ACCESSORY PROTEIN PHOU"/>
    <property type="match status" value="1"/>
</dbReference>
<comment type="function">
    <text evidence="7 8">Plays a role in the regulation of phosphate uptake.</text>
</comment>
<feature type="domain" description="PhoU" evidence="9">
    <location>
        <begin position="21"/>
        <end position="109"/>
    </location>
</feature>